<evidence type="ECO:0000313" key="5">
    <source>
        <dbReference type="Proteomes" id="UP000547209"/>
    </source>
</evidence>
<evidence type="ECO:0000256" key="1">
    <source>
        <dbReference type="ARBA" id="ARBA00022553"/>
    </source>
</evidence>
<feature type="domain" description="Response regulatory" evidence="3">
    <location>
        <begin position="153"/>
        <end position="269"/>
    </location>
</feature>
<dbReference type="InterPro" id="IPR050595">
    <property type="entry name" value="Bact_response_regulator"/>
</dbReference>
<dbReference type="PANTHER" id="PTHR44591:SF3">
    <property type="entry name" value="RESPONSE REGULATORY DOMAIN-CONTAINING PROTEIN"/>
    <property type="match status" value="1"/>
</dbReference>
<protein>
    <submittedName>
        <fullName evidence="4">Response regulator</fullName>
    </submittedName>
</protein>
<dbReference type="InterPro" id="IPR011006">
    <property type="entry name" value="CheY-like_superfamily"/>
</dbReference>
<dbReference type="PROSITE" id="PS50110">
    <property type="entry name" value="RESPONSE_REGULATORY"/>
    <property type="match status" value="1"/>
</dbReference>
<name>A0A7X0RWD0_9BACL</name>
<dbReference type="PANTHER" id="PTHR44591">
    <property type="entry name" value="STRESS RESPONSE REGULATOR PROTEIN 1"/>
    <property type="match status" value="1"/>
</dbReference>
<keyword evidence="5" id="KW-1185">Reference proteome</keyword>
<organism evidence="4 5">
    <name type="scientific">Cohnella nanjingensis</name>
    <dbReference type="NCBI Taxonomy" id="1387779"/>
    <lineage>
        <taxon>Bacteria</taxon>
        <taxon>Bacillati</taxon>
        <taxon>Bacillota</taxon>
        <taxon>Bacilli</taxon>
        <taxon>Bacillales</taxon>
        <taxon>Paenibacillaceae</taxon>
        <taxon>Cohnella</taxon>
    </lineage>
</organism>
<dbReference type="Gene3D" id="3.40.50.2300">
    <property type="match status" value="1"/>
</dbReference>
<dbReference type="SUPFAM" id="SSF52172">
    <property type="entry name" value="CheY-like"/>
    <property type="match status" value="1"/>
</dbReference>
<evidence type="ECO:0000259" key="3">
    <source>
        <dbReference type="PROSITE" id="PS50110"/>
    </source>
</evidence>
<keyword evidence="1 2" id="KW-0597">Phosphoprotein</keyword>
<dbReference type="AlphaFoldDB" id="A0A7X0RWD0"/>
<evidence type="ECO:0000256" key="2">
    <source>
        <dbReference type="PROSITE-ProRule" id="PRU00169"/>
    </source>
</evidence>
<dbReference type="InterPro" id="IPR001789">
    <property type="entry name" value="Sig_transdc_resp-reg_receiver"/>
</dbReference>
<comment type="caution">
    <text evidence="4">The sequence shown here is derived from an EMBL/GenBank/DDBJ whole genome shotgun (WGS) entry which is preliminary data.</text>
</comment>
<reference evidence="4 5" key="1">
    <citation type="submission" date="2020-08" db="EMBL/GenBank/DDBJ databases">
        <title>Cohnella phylogeny.</title>
        <authorList>
            <person name="Dunlap C."/>
        </authorList>
    </citation>
    <scope>NUCLEOTIDE SEQUENCE [LARGE SCALE GENOMIC DNA]</scope>
    <source>
        <strain evidence="4 5">DSM 28246</strain>
    </source>
</reference>
<dbReference type="SMART" id="SM00448">
    <property type="entry name" value="REC"/>
    <property type="match status" value="1"/>
</dbReference>
<dbReference type="RefSeq" id="WP_185671192.1">
    <property type="nucleotide sequence ID" value="NZ_JACJVP010000037.1"/>
</dbReference>
<dbReference type="Proteomes" id="UP000547209">
    <property type="component" value="Unassembled WGS sequence"/>
</dbReference>
<gene>
    <name evidence="4" type="ORF">H7C19_21845</name>
</gene>
<proteinExistence type="predicted"/>
<dbReference type="GO" id="GO:0000160">
    <property type="term" value="P:phosphorelay signal transduction system"/>
    <property type="evidence" value="ECO:0007669"/>
    <property type="project" value="InterPro"/>
</dbReference>
<evidence type="ECO:0000313" key="4">
    <source>
        <dbReference type="EMBL" id="MBB6673324.1"/>
    </source>
</evidence>
<dbReference type="Pfam" id="PF00072">
    <property type="entry name" value="Response_reg"/>
    <property type="match status" value="1"/>
</dbReference>
<feature type="modified residue" description="4-aspartylphosphate" evidence="2">
    <location>
        <position position="202"/>
    </location>
</feature>
<dbReference type="CDD" id="cd17574">
    <property type="entry name" value="REC_OmpR"/>
    <property type="match status" value="1"/>
</dbReference>
<sequence length="269" mass="30980">MSKPLEASKWHEKMYQAYVEQYWLAEENERTDCGIILIRVDRAWAETLEAVRAIVEPEDGIAVREFAEADRHQAAFLLFGASWNRAHYAALRIKRLLAKMADGAYSILLASAADQAERNPKFFEALTDLFEQAPPDPNLILFHELYQSNETQSVLLVDSDEEVRRYLQLRLQMKGYRVLAAGDGKQGLDLFRQEQPDMVITDLNLSGIDGFHFLIRMHREDPDAKSKIVVFTDNREEDTISRCFKLGVADYITRPFSPVELEARIERLL</sequence>
<dbReference type="EMBL" id="JACJVP010000037">
    <property type="protein sequence ID" value="MBB6673324.1"/>
    <property type="molecule type" value="Genomic_DNA"/>
</dbReference>
<accession>A0A7X0RWD0</accession>